<dbReference type="Proteomes" id="UP001732700">
    <property type="component" value="Chromosome 7A"/>
</dbReference>
<protein>
    <submittedName>
        <fullName evidence="1">Uncharacterized protein</fullName>
    </submittedName>
</protein>
<keyword evidence="2" id="KW-1185">Reference proteome</keyword>
<name>A0ACD5ZQQ3_AVESA</name>
<organism evidence="1 2">
    <name type="scientific">Avena sativa</name>
    <name type="common">Oat</name>
    <dbReference type="NCBI Taxonomy" id="4498"/>
    <lineage>
        <taxon>Eukaryota</taxon>
        <taxon>Viridiplantae</taxon>
        <taxon>Streptophyta</taxon>
        <taxon>Embryophyta</taxon>
        <taxon>Tracheophyta</taxon>
        <taxon>Spermatophyta</taxon>
        <taxon>Magnoliopsida</taxon>
        <taxon>Liliopsida</taxon>
        <taxon>Poales</taxon>
        <taxon>Poaceae</taxon>
        <taxon>BOP clade</taxon>
        <taxon>Pooideae</taxon>
        <taxon>Poodae</taxon>
        <taxon>Poeae</taxon>
        <taxon>Poeae Chloroplast Group 1 (Aveneae type)</taxon>
        <taxon>Aveninae</taxon>
        <taxon>Avena</taxon>
    </lineage>
</organism>
<sequence length="458" mass="50804">MATTVAGKSATAGSTFHGGCRTGSIRLSRRLRPRVRPCLLIHLLRVLSRGGFRVRDESSHHGGHFGPKPKMNFPVFSGERPKSWKKQSEAYFRVFSIPPEHWVDTATMHFSGSAQLWMENCGLEVEKLLWEDLCALVCDQFGRDEFQKLLRQLFHLKQSGTVAEYVQEFTEVMHSLKSHSSAWDPELFPSRFVDGLKDEIRVVVLVHQPKDLDAAVSLALLQEEVWEIWRRKEPRRADVPYYPKTTYRSSAGGGHFGEQASPSDTSSLPSPRSPSMAEDKRGQEAAREATPPAGEDRASALKSFRRSRGLCFICGEKWAPGHKCSTTVQLHVVQELLDAMGFAVLEEEAHQGPEAGTLFAISQAAMAGGEAPSTFRLLGQIQKKHVLMLIDSGSSHCFVNQDIASSLTGARKSIPPVQVQIANGGILTCDQEIVYCEWWCQGATFRSTLKVLPLGATM</sequence>
<proteinExistence type="predicted"/>
<reference evidence="1" key="2">
    <citation type="submission" date="2025-09" db="UniProtKB">
        <authorList>
            <consortium name="EnsemblPlants"/>
        </authorList>
    </citation>
    <scope>IDENTIFICATION</scope>
</reference>
<evidence type="ECO:0000313" key="2">
    <source>
        <dbReference type="Proteomes" id="UP001732700"/>
    </source>
</evidence>
<accession>A0ACD5ZQQ3</accession>
<reference evidence="1" key="1">
    <citation type="submission" date="2021-05" db="EMBL/GenBank/DDBJ databases">
        <authorList>
            <person name="Scholz U."/>
            <person name="Mascher M."/>
            <person name="Fiebig A."/>
        </authorList>
    </citation>
    <scope>NUCLEOTIDE SEQUENCE [LARGE SCALE GENOMIC DNA]</scope>
</reference>
<dbReference type="EnsemblPlants" id="AVESA.00010b.r2.7AG1207430.1">
    <property type="protein sequence ID" value="AVESA.00010b.r2.7AG1207430.1.CDS.1"/>
    <property type="gene ID" value="AVESA.00010b.r2.7AG1207430"/>
</dbReference>
<evidence type="ECO:0000313" key="1">
    <source>
        <dbReference type="EnsemblPlants" id="AVESA.00010b.r2.7AG1207430.1.CDS.1"/>
    </source>
</evidence>